<dbReference type="Pfam" id="PF01139">
    <property type="entry name" value="RtcB"/>
    <property type="match status" value="2"/>
</dbReference>
<evidence type="ECO:0000256" key="5">
    <source>
        <dbReference type="ARBA" id="ARBA00022800"/>
    </source>
</evidence>
<sequence length="393" mass="43253">MGKSVQKITENVSLIASKETWIEGLAVQQLIKTSELTGMQRVAGMPDLHPGRGYPIGAAFFTASTLYPALVGNDIGCGMSLWQTSAKVSKVNLDKMAKKFEHVECPLDDSWVDCVATRKYDKGIINNAFDHALGTIGGGNHFAEFQAIDEIYNQPVLDELGLNKQHLQLLVHSGSRGLGQSILVNHVATHNHDGLTVTHAGDQHSDFEDYIQKHDEAVRWAELNRELIAKRFLQAIRATGHCALDVNHNLVSPKNIAGVQGWLHRKGATPSDQGYVVIPGSRGDYSYLVKPLEGSEEKQITSLYSLAHGAGRKWKRGECHGRLSHKYKRADLYRTSLGSRVICGNKELLYDEAPQAYKKCETVISDMEDAGLIEVVARLRPVLTLKTNGSCSS</sequence>
<dbReference type="GO" id="GO:0003972">
    <property type="term" value="F:RNA ligase (ATP) activity"/>
    <property type="evidence" value="ECO:0007669"/>
    <property type="project" value="TreeGrafter"/>
</dbReference>
<dbReference type="NCBIfam" id="TIGR03073">
    <property type="entry name" value="release_rtcB"/>
    <property type="match status" value="1"/>
</dbReference>
<evidence type="ECO:0000256" key="3">
    <source>
        <dbReference type="ARBA" id="ARBA00022723"/>
    </source>
</evidence>
<keyword evidence="2" id="KW-0436">Ligase</keyword>
<dbReference type="GO" id="GO:0046872">
    <property type="term" value="F:metal ion binding"/>
    <property type="evidence" value="ECO:0007669"/>
    <property type="project" value="UniProtKB-KW"/>
</dbReference>
<feature type="binding site" evidence="11">
    <location>
        <position position="74"/>
    </location>
    <ligand>
        <name>Mn(2+)</name>
        <dbReference type="ChEBI" id="CHEBI:29035"/>
        <label>1</label>
    </ligand>
</feature>
<feature type="active site" description="GMP-histidine intermediate" evidence="9">
    <location>
        <position position="308"/>
    </location>
</feature>
<keyword evidence="6 10" id="KW-0342">GTP-binding</keyword>
<dbReference type="GO" id="GO:0005525">
    <property type="term" value="F:GTP binding"/>
    <property type="evidence" value="ECO:0007669"/>
    <property type="project" value="UniProtKB-KW"/>
</dbReference>
<evidence type="ECO:0000256" key="7">
    <source>
        <dbReference type="ARBA" id="ARBA00023211"/>
    </source>
</evidence>
<evidence type="ECO:0000256" key="4">
    <source>
        <dbReference type="ARBA" id="ARBA00022741"/>
    </source>
</evidence>
<accession>A0A0C1Q6I4</accession>
<gene>
    <name evidence="12" type="ORF">JF50_25400</name>
</gene>
<evidence type="ECO:0000313" key="12">
    <source>
        <dbReference type="EMBL" id="KID55140.1"/>
    </source>
</evidence>
<name>A0A0C1Q6I4_9GAMM</name>
<dbReference type="Proteomes" id="UP000031327">
    <property type="component" value="Unassembled WGS sequence"/>
</dbReference>
<keyword evidence="5" id="KW-0692">RNA repair</keyword>
<feature type="binding site" evidence="10">
    <location>
        <position position="286"/>
    </location>
    <ligand>
        <name>GMP</name>
        <dbReference type="ChEBI" id="CHEBI:58115"/>
    </ligand>
</feature>
<dbReference type="SUPFAM" id="SSF103365">
    <property type="entry name" value="Hypothetical protein PH1602"/>
    <property type="match status" value="1"/>
</dbReference>
<feature type="binding site" evidence="10">
    <location>
        <position position="386"/>
    </location>
    <ligand>
        <name>GMP</name>
        <dbReference type="ChEBI" id="CHEBI:58115"/>
    </ligand>
</feature>
<evidence type="ECO:0000313" key="13">
    <source>
        <dbReference type="Proteomes" id="UP000031327"/>
    </source>
</evidence>
<keyword evidence="3 11" id="KW-0479">Metal-binding</keyword>
<comment type="catalytic activity">
    <reaction evidence="8">
        <text>a 3'-end 3'-phospho-ribonucleotide-RNA + a 5'-end dephospho-ribonucleoside-RNA + GTP = a ribonucleotidyl-ribonucleotide-RNA + GMP + diphosphate</text>
        <dbReference type="Rhea" id="RHEA:68076"/>
        <dbReference type="Rhea" id="RHEA-COMP:10463"/>
        <dbReference type="Rhea" id="RHEA-COMP:13936"/>
        <dbReference type="Rhea" id="RHEA-COMP:17355"/>
        <dbReference type="ChEBI" id="CHEBI:33019"/>
        <dbReference type="ChEBI" id="CHEBI:37565"/>
        <dbReference type="ChEBI" id="CHEBI:58115"/>
        <dbReference type="ChEBI" id="CHEBI:83062"/>
        <dbReference type="ChEBI" id="CHEBI:138284"/>
        <dbReference type="ChEBI" id="CHEBI:173118"/>
        <dbReference type="EC" id="6.5.1.8"/>
    </reaction>
</comment>
<dbReference type="GO" id="GO:0042245">
    <property type="term" value="P:RNA repair"/>
    <property type="evidence" value="ECO:0007669"/>
    <property type="project" value="UniProtKB-KW"/>
</dbReference>
<proteinExistence type="predicted"/>
<reference evidence="12 13" key="1">
    <citation type="submission" date="2014-12" db="EMBL/GenBank/DDBJ databases">
        <title>Draft Genome Sequence of Pseudoalteromonas luteoviolacea HI1.</title>
        <authorList>
            <person name="Asahina A.Y."/>
            <person name="Hadfield M.G."/>
        </authorList>
    </citation>
    <scope>NUCLEOTIDE SEQUENCE [LARGE SCALE GENOMIC DNA]</scope>
    <source>
        <strain evidence="12 13">HI1</strain>
    </source>
</reference>
<dbReference type="EC" id="6.5.1.8" evidence="1"/>
<dbReference type="InterPro" id="IPR017510">
    <property type="entry name" value="RtcB2"/>
</dbReference>
<keyword evidence="7 11" id="KW-0464">Manganese</keyword>
<feature type="binding site" evidence="11">
    <location>
        <position position="172"/>
    </location>
    <ligand>
        <name>Mn(2+)</name>
        <dbReference type="ChEBI" id="CHEBI:29035"/>
        <label>2</label>
    </ligand>
</feature>
<evidence type="ECO:0000256" key="6">
    <source>
        <dbReference type="ARBA" id="ARBA00023134"/>
    </source>
</evidence>
<protein>
    <recommendedName>
        <fullName evidence="1">3'-phosphate/5'-hydroxy nucleic acid ligase</fullName>
        <ecNumber evidence="1">6.5.1.8</ecNumber>
    </recommendedName>
</protein>
<dbReference type="NCBIfam" id="NF007153">
    <property type="entry name" value="PRK09588.1"/>
    <property type="match status" value="1"/>
</dbReference>
<dbReference type="AlphaFoldDB" id="A0A0C1Q6I4"/>
<evidence type="ECO:0000256" key="10">
    <source>
        <dbReference type="PIRSR" id="PIRSR601233-2"/>
    </source>
</evidence>
<dbReference type="GO" id="GO:0006396">
    <property type="term" value="P:RNA processing"/>
    <property type="evidence" value="ECO:0007669"/>
    <property type="project" value="InterPro"/>
</dbReference>
<feature type="binding site" evidence="10">
    <location>
        <begin position="308"/>
        <end position="311"/>
    </location>
    <ligand>
        <name>GMP</name>
        <dbReference type="ChEBI" id="CHEBI:58115"/>
    </ligand>
</feature>
<dbReference type="OrthoDB" id="9802323at2"/>
<keyword evidence="4 10" id="KW-0547">Nucleotide-binding</keyword>
<feature type="binding site" evidence="10">
    <location>
        <begin position="140"/>
        <end position="144"/>
    </location>
    <ligand>
        <name>GMP</name>
        <dbReference type="ChEBI" id="CHEBI:58115"/>
    </ligand>
</feature>
<evidence type="ECO:0000256" key="8">
    <source>
        <dbReference type="ARBA" id="ARBA00047746"/>
    </source>
</evidence>
<feature type="binding site" evidence="10">
    <location>
        <begin position="248"/>
        <end position="249"/>
    </location>
    <ligand>
        <name>GMP</name>
        <dbReference type="ChEBI" id="CHEBI:58115"/>
    </ligand>
</feature>
<evidence type="ECO:0000256" key="11">
    <source>
        <dbReference type="PIRSR" id="PIRSR601233-3"/>
    </source>
</evidence>
<dbReference type="InterPro" id="IPR036025">
    <property type="entry name" value="RtcB-like_sf"/>
</dbReference>
<feature type="binding site" evidence="11">
    <location>
        <position position="248"/>
    </location>
    <ligand>
        <name>Mn(2+)</name>
        <dbReference type="ChEBI" id="CHEBI:29035"/>
        <label>2</label>
    </ligand>
</feature>
<evidence type="ECO:0000256" key="2">
    <source>
        <dbReference type="ARBA" id="ARBA00022598"/>
    </source>
</evidence>
<evidence type="ECO:0000256" key="1">
    <source>
        <dbReference type="ARBA" id="ARBA00012726"/>
    </source>
</evidence>
<dbReference type="PANTHER" id="PTHR11118">
    <property type="entry name" value="RNA-SPLICING LIGASE RTCB HOMOLOG"/>
    <property type="match status" value="1"/>
</dbReference>
<evidence type="ECO:0000256" key="9">
    <source>
        <dbReference type="PIRSR" id="PIRSR601233-1"/>
    </source>
</evidence>
<comment type="caution">
    <text evidence="12">The sequence shown here is derived from an EMBL/GenBank/DDBJ whole genome shotgun (WGS) entry which is preliminary data.</text>
</comment>
<dbReference type="InterPro" id="IPR001233">
    <property type="entry name" value="RtcB"/>
</dbReference>
<dbReference type="Gene3D" id="3.90.1860.10">
    <property type="entry name" value="tRNA-splicing ligase RtcB"/>
    <property type="match status" value="1"/>
</dbReference>
<comment type="cofactor">
    <cofactor evidence="11">
        <name>Mn(2+)</name>
        <dbReference type="ChEBI" id="CHEBI:29035"/>
    </cofactor>
    <text evidence="11">Binds 2 manganese ions per subunit.</text>
</comment>
<organism evidence="12 13">
    <name type="scientific">Pseudoalteromonas luteoviolacea</name>
    <dbReference type="NCBI Taxonomy" id="43657"/>
    <lineage>
        <taxon>Bacteria</taxon>
        <taxon>Pseudomonadati</taxon>
        <taxon>Pseudomonadota</taxon>
        <taxon>Gammaproteobacteria</taxon>
        <taxon>Alteromonadales</taxon>
        <taxon>Pseudoalteromonadaceae</taxon>
        <taxon>Pseudoalteromonas</taxon>
    </lineage>
</organism>
<dbReference type="PANTHER" id="PTHR11118:SF1">
    <property type="entry name" value="RNA-SPLICING LIGASE RTCB HOMOLOG"/>
    <property type="match status" value="1"/>
</dbReference>
<dbReference type="GO" id="GO:0170057">
    <property type="term" value="F:RNA ligase (GTP) activity"/>
    <property type="evidence" value="ECO:0007669"/>
    <property type="project" value="UniProtKB-EC"/>
</dbReference>
<feature type="binding site" evidence="11">
    <location>
        <position position="141"/>
    </location>
    <ligand>
        <name>Mn(2+)</name>
        <dbReference type="ChEBI" id="CHEBI:29035"/>
        <label>1</label>
    </ligand>
</feature>
<dbReference type="RefSeq" id="WP_039612030.1">
    <property type="nucleotide sequence ID" value="NZ_JWIC01000010.1"/>
</dbReference>
<dbReference type="EMBL" id="JWIC01000010">
    <property type="protein sequence ID" value="KID55140.1"/>
    <property type="molecule type" value="Genomic_DNA"/>
</dbReference>